<sequence length="583" mass="63764">LENYVKWSDKTTNEKLKTVVVTTVKIILALGCLYIFICSISMLGDAFEILAGKTAGEIFSNDSFLANPLSGLIVGILVTVLVQSSSTSTSIVITMVAAGILQVHIAIPIIMGTNIGTSVTNTIVALSQSIDKNEFRRAFAGATVHDMFNLLSVLVFLPLEVVSGYLEVTTQAIIDSFHIQGGSDAPDMLTILTDPVVEGIVQINKSVITLSAQGIPLEPDSSMIKIWCDQTTAEINSTILTNTSVPIGVTTWPNASTTIVPMNLTMIETVYVGIRKYFLFANTGLSDVEAGVILLFVSLFILSSCLIVMVKLLSSMLHGPASRLIKKVINTKFKRPFGWVTGYLSILVGAGLTFVVQSSSVFTSILTPLVGIGVISVERMYPLTLGANIGTTTTGIFTALASEPERLEYSLQLALVHLFFNISGILLWYPIPLMRRVPIRGAKALGNITADYRWFAVLYMISVFFLIPAILLGLSFANFWALMSVVIVVAVIAVFVVITNIMQTHKPQWLPEILRNWLFLPVWMRSLQPYDKFFSKYLLCRCCCKPKDDEESIISSSVETPSGNDNTAFEADEIKQEFTGTKM</sequence>
<dbReference type="GO" id="GO:0005436">
    <property type="term" value="F:sodium:phosphate symporter activity"/>
    <property type="evidence" value="ECO:0007669"/>
    <property type="project" value="InterPro"/>
</dbReference>
<name>F6UUY2_CIOIN</name>
<dbReference type="PANTHER" id="PTHR10010:SF46">
    <property type="entry name" value="SODIUM-DEPENDENT PHOSPHATE TRANSPORT PROTEIN 2B"/>
    <property type="match status" value="1"/>
</dbReference>
<dbReference type="Ensembl" id="ENSCINT00000011241.3">
    <property type="protein sequence ID" value="ENSCINP00000011241.3"/>
    <property type="gene ID" value="ENSCING00000005437.3"/>
</dbReference>
<reference evidence="8" key="3">
    <citation type="submission" date="2025-08" db="UniProtKB">
        <authorList>
            <consortium name="Ensembl"/>
        </authorList>
    </citation>
    <scope>IDENTIFICATION</scope>
</reference>
<evidence type="ECO:0000256" key="2">
    <source>
        <dbReference type="ARBA" id="ARBA00005808"/>
    </source>
</evidence>
<keyword evidence="3" id="KW-1003">Cell membrane</keyword>
<reference evidence="9" key="1">
    <citation type="journal article" date="2002" name="Science">
        <title>The draft genome of Ciona intestinalis: insights into chordate and vertebrate origins.</title>
        <authorList>
            <person name="Dehal P."/>
            <person name="Satou Y."/>
            <person name="Campbell R.K."/>
            <person name="Chapman J."/>
            <person name="Degnan B."/>
            <person name="De Tomaso A."/>
            <person name="Davidson B."/>
            <person name="Di Gregorio A."/>
            <person name="Gelpke M."/>
            <person name="Goodstein D.M."/>
            <person name="Harafuji N."/>
            <person name="Hastings K.E."/>
            <person name="Ho I."/>
            <person name="Hotta K."/>
            <person name="Huang W."/>
            <person name="Kawashima T."/>
            <person name="Lemaire P."/>
            <person name="Martinez D."/>
            <person name="Meinertzhagen I.A."/>
            <person name="Necula S."/>
            <person name="Nonaka M."/>
            <person name="Putnam N."/>
            <person name="Rash S."/>
            <person name="Saiga H."/>
            <person name="Satake M."/>
            <person name="Terry A."/>
            <person name="Yamada L."/>
            <person name="Wang H.G."/>
            <person name="Awazu S."/>
            <person name="Azumi K."/>
            <person name="Boore J."/>
            <person name="Branno M."/>
            <person name="Chin-Bow S."/>
            <person name="DeSantis R."/>
            <person name="Doyle S."/>
            <person name="Francino P."/>
            <person name="Keys D.N."/>
            <person name="Haga S."/>
            <person name="Hayashi H."/>
            <person name="Hino K."/>
            <person name="Imai K.S."/>
            <person name="Inaba K."/>
            <person name="Kano S."/>
            <person name="Kobayashi K."/>
            <person name="Kobayashi M."/>
            <person name="Lee B.I."/>
            <person name="Makabe K.W."/>
            <person name="Manohar C."/>
            <person name="Matassi G."/>
            <person name="Medina M."/>
            <person name="Mochizuki Y."/>
            <person name="Mount S."/>
            <person name="Morishita T."/>
            <person name="Miura S."/>
            <person name="Nakayama A."/>
            <person name="Nishizaka S."/>
            <person name="Nomoto H."/>
            <person name="Ohta F."/>
            <person name="Oishi K."/>
            <person name="Rigoutsos I."/>
            <person name="Sano M."/>
            <person name="Sasaki A."/>
            <person name="Sasakura Y."/>
            <person name="Shoguchi E."/>
            <person name="Shin-i T."/>
            <person name="Spagnuolo A."/>
            <person name="Stainier D."/>
            <person name="Suzuki M.M."/>
            <person name="Tassy O."/>
            <person name="Takatori N."/>
            <person name="Tokuoka M."/>
            <person name="Yagi K."/>
            <person name="Yoshizaki F."/>
            <person name="Wada S."/>
            <person name="Zhang C."/>
            <person name="Hyatt P.D."/>
            <person name="Larimer F."/>
            <person name="Detter C."/>
            <person name="Doggett N."/>
            <person name="Glavina T."/>
            <person name="Hawkins T."/>
            <person name="Richardson P."/>
            <person name="Lucas S."/>
            <person name="Kohara Y."/>
            <person name="Levine M."/>
            <person name="Satoh N."/>
            <person name="Rokhsar D.S."/>
        </authorList>
    </citation>
    <scope>NUCLEOTIDE SEQUENCE [LARGE SCALE GENOMIC DNA]</scope>
</reference>
<dbReference type="GO" id="GO:0005903">
    <property type="term" value="C:brush border"/>
    <property type="evidence" value="ECO:0000318"/>
    <property type="project" value="GO_Central"/>
</dbReference>
<evidence type="ECO:0000256" key="5">
    <source>
        <dbReference type="ARBA" id="ARBA00022989"/>
    </source>
</evidence>
<dbReference type="NCBIfam" id="TIGR01013">
    <property type="entry name" value="2a58"/>
    <property type="match status" value="1"/>
</dbReference>
<feature type="transmembrane region" description="Helical" evidence="7">
    <location>
        <begin position="64"/>
        <end position="85"/>
    </location>
</feature>
<feature type="transmembrane region" description="Helical" evidence="7">
    <location>
        <begin position="292"/>
        <end position="317"/>
    </location>
</feature>
<feature type="transmembrane region" description="Helical" evidence="7">
    <location>
        <begin position="337"/>
        <end position="356"/>
    </location>
</feature>
<dbReference type="AlphaFoldDB" id="F6UUY2"/>
<dbReference type="InterPro" id="IPR003841">
    <property type="entry name" value="Na/Pi_transpt"/>
</dbReference>
<proteinExistence type="inferred from homology"/>
<dbReference type="EMBL" id="EAAA01000580">
    <property type="status" value="NOT_ANNOTATED_CDS"/>
    <property type="molecule type" value="Genomic_DNA"/>
</dbReference>
<evidence type="ECO:0000256" key="7">
    <source>
        <dbReference type="SAM" id="Phobius"/>
    </source>
</evidence>
<dbReference type="STRING" id="7719.ENSCINP00000011241"/>
<evidence type="ECO:0000256" key="3">
    <source>
        <dbReference type="ARBA" id="ARBA00022475"/>
    </source>
</evidence>
<dbReference type="GO" id="GO:0016324">
    <property type="term" value="C:apical plasma membrane"/>
    <property type="evidence" value="ECO:0000318"/>
    <property type="project" value="GO_Central"/>
</dbReference>
<comment type="subcellular location">
    <subcellularLocation>
        <location evidence="1">Apical cell membrane</location>
        <topology evidence="1">Multi-pass membrane protein</topology>
    </subcellularLocation>
</comment>
<dbReference type="Proteomes" id="UP000008144">
    <property type="component" value="Chromosome 10"/>
</dbReference>
<keyword evidence="9" id="KW-1185">Reference proteome</keyword>
<keyword evidence="4 7" id="KW-0812">Transmembrane</keyword>
<feature type="transmembrane region" description="Helical" evidence="7">
    <location>
        <begin position="452"/>
        <end position="473"/>
    </location>
</feature>
<dbReference type="InParanoid" id="F6UUY2"/>
<dbReference type="OMA" id="MEKCSHI"/>
<feature type="transmembrane region" description="Helical" evidence="7">
    <location>
        <begin position="91"/>
        <end position="117"/>
    </location>
</feature>
<reference evidence="8" key="2">
    <citation type="journal article" date="2008" name="Genome Biol.">
        <title>Improved genome assembly and evidence-based global gene model set for the chordate Ciona intestinalis: new insight into intron and operon populations.</title>
        <authorList>
            <person name="Satou Y."/>
            <person name="Mineta K."/>
            <person name="Ogasawara M."/>
            <person name="Sasakura Y."/>
            <person name="Shoguchi E."/>
            <person name="Ueno K."/>
            <person name="Yamada L."/>
            <person name="Matsumoto J."/>
            <person name="Wasserscheid J."/>
            <person name="Dewar K."/>
            <person name="Wiley G.B."/>
            <person name="Macmil S.L."/>
            <person name="Roe B.A."/>
            <person name="Zeller R.W."/>
            <person name="Hastings K.E."/>
            <person name="Lemaire P."/>
            <person name="Lindquist E."/>
            <person name="Endo T."/>
            <person name="Hotta K."/>
            <person name="Inaba K."/>
        </authorList>
    </citation>
    <scope>NUCLEOTIDE SEQUENCE [LARGE SCALE GENOMIC DNA]</scope>
    <source>
        <strain evidence="8">wild type</strain>
    </source>
</reference>
<dbReference type="PANTHER" id="PTHR10010">
    <property type="entry name" value="SOLUTE CARRIER FAMILY 34 SODIUM PHOSPHATE , MEMBER 2-RELATED"/>
    <property type="match status" value="1"/>
</dbReference>
<keyword evidence="5 7" id="KW-1133">Transmembrane helix</keyword>
<dbReference type="NCBIfam" id="NF037997">
    <property type="entry name" value="Na_Pi_symport"/>
    <property type="match status" value="1"/>
</dbReference>
<dbReference type="GO" id="GO:0044341">
    <property type="term" value="P:sodium-dependent phosphate transport"/>
    <property type="evidence" value="ECO:0007669"/>
    <property type="project" value="InterPro"/>
</dbReference>
<reference evidence="8" key="4">
    <citation type="submission" date="2025-09" db="UniProtKB">
        <authorList>
            <consortium name="Ensembl"/>
        </authorList>
    </citation>
    <scope>IDENTIFICATION</scope>
</reference>
<protein>
    <recommendedName>
        <fullName evidence="10">Sodium-dependent phosphate transport protein 2B</fullName>
    </recommendedName>
</protein>
<feature type="transmembrane region" description="Helical" evidence="7">
    <location>
        <begin position="409"/>
        <end position="431"/>
    </location>
</feature>
<evidence type="ECO:0000256" key="4">
    <source>
        <dbReference type="ARBA" id="ARBA00022692"/>
    </source>
</evidence>
<comment type="similarity">
    <text evidence="2">Belongs to the SLC34A transporter family.</text>
</comment>
<accession>F6UUY2</accession>
<evidence type="ECO:0000313" key="9">
    <source>
        <dbReference type="Proteomes" id="UP000008144"/>
    </source>
</evidence>
<dbReference type="GO" id="GO:0031982">
    <property type="term" value="C:vesicle"/>
    <property type="evidence" value="ECO:0000318"/>
    <property type="project" value="GO_Central"/>
</dbReference>
<evidence type="ECO:0000256" key="1">
    <source>
        <dbReference type="ARBA" id="ARBA00004424"/>
    </source>
</evidence>
<dbReference type="HOGENOM" id="CLU_025063_0_0_1"/>
<organism evidence="8 9">
    <name type="scientific">Ciona intestinalis</name>
    <name type="common">Transparent sea squirt</name>
    <name type="synonym">Ascidia intestinalis</name>
    <dbReference type="NCBI Taxonomy" id="7719"/>
    <lineage>
        <taxon>Eukaryota</taxon>
        <taxon>Metazoa</taxon>
        <taxon>Chordata</taxon>
        <taxon>Tunicata</taxon>
        <taxon>Ascidiacea</taxon>
        <taxon>Phlebobranchia</taxon>
        <taxon>Cionidae</taxon>
        <taxon>Ciona</taxon>
    </lineage>
</organism>
<dbReference type="GeneTree" id="ENSGT00950000183177"/>
<dbReference type="Pfam" id="PF02690">
    <property type="entry name" value="Na_Pi_cotrans"/>
    <property type="match status" value="2"/>
</dbReference>
<keyword evidence="6 7" id="KW-0472">Membrane</keyword>
<feature type="transmembrane region" description="Helical" evidence="7">
    <location>
        <begin position="20"/>
        <end position="43"/>
    </location>
</feature>
<feature type="transmembrane region" description="Helical" evidence="7">
    <location>
        <begin position="479"/>
        <end position="498"/>
    </location>
</feature>
<evidence type="ECO:0000313" key="8">
    <source>
        <dbReference type="Ensembl" id="ENSCINP00000011241.3"/>
    </source>
</evidence>
<evidence type="ECO:0008006" key="10">
    <source>
        <dbReference type="Google" id="ProtNLM"/>
    </source>
</evidence>
<evidence type="ECO:0000256" key="6">
    <source>
        <dbReference type="ARBA" id="ARBA00023136"/>
    </source>
</evidence>